<keyword evidence="5 10" id="KW-0732">Signal</keyword>
<dbReference type="EC" id="3.2.1.132" evidence="10"/>
<gene>
    <name evidence="11" type="ORF">QBC47DRAFT_328084</name>
</gene>
<dbReference type="AlphaFoldDB" id="A0AAJ0B6S0"/>
<evidence type="ECO:0000256" key="4">
    <source>
        <dbReference type="ARBA" id="ARBA00022525"/>
    </source>
</evidence>
<dbReference type="PANTHER" id="PTHR42061">
    <property type="entry name" value="ENDO-CHITOSANASE"/>
    <property type="match status" value="1"/>
</dbReference>
<reference evidence="11" key="1">
    <citation type="submission" date="2023-06" db="EMBL/GenBank/DDBJ databases">
        <title>Genome-scale phylogeny and comparative genomics of the fungal order Sordariales.</title>
        <authorList>
            <consortium name="Lawrence Berkeley National Laboratory"/>
            <person name="Hensen N."/>
            <person name="Bonometti L."/>
            <person name="Westerberg I."/>
            <person name="Brannstrom I.O."/>
            <person name="Guillou S."/>
            <person name="Cros-Aarteil S."/>
            <person name="Calhoun S."/>
            <person name="Haridas S."/>
            <person name="Kuo A."/>
            <person name="Mondo S."/>
            <person name="Pangilinan J."/>
            <person name="Riley R."/>
            <person name="Labutti K."/>
            <person name="Andreopoulos B."/>
            <person name="Lipzen A."/>
            <person name="Chen C."/>
            <person name="Yanf M."/>
            <person name="Daum C."/>
            <person name="Ng V."/>
            <person name="Clum A."/>
            <person name="Steindorff A."/>
            <person name="Ohm R."/>
            <person name="Martin F."/>
            <person name="Silar P."/>
            <person name="Natvig D."/>
            <person name="Lalanne C."/>
            <person name="Gautier V."/>
            <person name="Ament-Velasquez S.L."/>
            <person name="Kruys A."/>
            <person name="Hutchinson M.I."/>
            <person name="Powell A.J."/>
            <person name="Barry K."/>
            <person name="Miller A.N."/>
            <person name="Grigoriev I.V."/>
            <person name="Debuchy R."/>
            <person name="Gladieux P."/>
            <person name="Thoren M.H."/>
            <person name="Johannesson H."/>
        </authorList>
    </citation>
    <scope>NUCLEOTIDE SEQUENCE</scope>
    <source>
        <strain evidence="11">PSN4</strain>
    </source>
</reference>
<protein>
    <recommendedName>
        <fullName evidence="10">Endo-chitosanase</fullName>
        <ecNumber evidence="10">3.2.1.132</ecNumber>
    </recommendedName>
</protein>
<organism evidence="11 12">
    <name type="scientific">Echria macrotheca</name>
    <dbReference type="NCBI Taxonomy" id="438768"/>
    <lineage>
        <taxon>Eukaryota</taxon>
        <taxon>Fungi</taxon>
        <taxon>Dikarya</taxon>
        <taxon>Ascomycota</taxon>
        <taxon>Pezizomycotina</taxon>
        <taxon>Sordariomycetes</taxon>
        <taxon>Sordariomycetidae</taxon>
        <taxon>Sordariales</taxon>
        <taxon>Schizotheciaceae</taxon>
        <taxon>Echria</taxon>
    </lineage>
</organism>
<comment type="caution">
    <text evidence="11">The sequence shown here is derived from an EMBL/GenBank/DDBJ whole genome shotgun (WGS) entry which is preliminary data.</text>
</comment>
<evidence type="ECO:0000256" key="5">
    <source>
        <dbReference type="ARBA" id="ARBA00022729"/>
    </source>
</evidence>
<keyword evidence="9 10" id="KW-0624">Polysaccharide degradation</keyword>
<comment type="function">
    <text evidence="10">Chitosanase catalyzing the endo-type cleavage of chitosan, the deacylated form of chitin. Chitosanase may be crucial in the degradation of the deacetylated portion of chitin in the fungal cell wall.</text>
</comment>
<evidence type="ECO:0000313" key="11">
    <source>
        <dbReference type="EMBL" id="KAK1752738.1"/>
    </source>
</evidence>
<evidence type="ECO:0000256" key="6">
    <source>
        <dbReference type="ARBA" id="ARBA00022801"/>
    </source>
</evidence>
<feature type="signal peptide" evidence="10">
    <location>
        <begin position="1"/>
        <end position="22"/>
    </location>
</feature>
<comment type="subcellular location">
    <subcellularLocation>
        <location evidence="2 10">Secreted</location>
    </subcellularLocation>
</comment>
<dbReference type="GO" id="GO:0016977">
    <property type="term" value="F:chitosanase activity"/>
    <property type="evidence" value="ECO:0007669"/>
    <property type="project" value="UniProtKB-EC"/>
</dbReference>
<proteinExistence type="inferred from homology"/>
<evidence type="ECO:0000256" key="9">
    <source>
        <dbReference type="ARBA" id="ARBA00023326"/>
    </source>
</evidence>
<evidence type="ECO:0000313" key="12">
    <source>
        <dbReference type="Proteomes" id="UP001239445"/>
    </source>
</evidence>
<accession>A0AAJ0B6S0</accession>
<evidence type="ECO:0000256" key="8">
    <source>
        <dbReference type="ARBA" id="ARBA00023295"/>
    </source>
</evidence>
<keyword evidence="8 10" id="KW-0326">Glycosidase</keyword>
<evidence type="ECO:0000256" key="10">
    <source>
        <dbReference type="RuleBase" id="RU361208"/>
    </source>
</evidence>
<dbReference type="GO" id="GO:0005576">
    <property type="term" value="C:extracellular region"/>
    <property type="evidence" value="ECO:0007669"/>
    <property type="project" value="UniProtKB-SubCell"/>
</dbReference>
<evidence type="ECO:0000256" key="1">
    <source>
        <dbReference type="ARBA" id="ARBA00000405"/>
    </source>
</evidence>
<dbReference type="Proteomes" id="UP001239445">
    <property type="component" value="Unassembled WGS sequence"/>
</dbReference>
<dbReference type="InterPro" id="IPR009939">
    <property type="entry name" value="Chitosanase_fungal"/>
</dbReference>
<name>A0AAJ0B6S0_9PEZI</name>
<keyword evidence="12" id="KW-1185">Reference proteome</keyword>
<dbReference type="EMBL" id="MU839839">
    <property type="protein sequence ID" value="KAK1752738.1"/>
    <property type="molecule type" value="Genomic_DNA"/>
</dbReference>
<dbReference type="GO" id="GO:0000272">
    <property type="term" value="P:polysaccharide catabolic process"/>
    <property type="evidence" value="ECO:0007669"/>
    <property type="project" value="UniProtKB-KW"/>
</dbReference>
<feature type="chain" id="PRO_5042316453" description="Endo-chitosanase" evidence="10">
    <location>
        <begin position="23"/>
        <end position="289"/>
    </location>
</feature>
<keyword evidence="6 10" id="KW-0378">Hydrolase</keyword>
<evidence type="ECO:0000256" key="3">
    <source>
        <dbReference type="ARBA" id="ARBA00007799"/>
    </source>
</evidence>
<keyword evidence="7" id="KW-0119">Carbohydrate metabolism</keyword>
<dbReference type="PANTHER" id="PTHR42061:SF6">
    <property type="entry name" value="ENDO-CHITOSANASE"/>
    <property type="match status" value="1"/>
</dbReference>
<comment type="catalytic activity">
    <reaction evidence="1 10">
        <text>Endohydrolysis of beta-(1-&gt;4)-linkages between D-glucosamine residues in a partly acetylated chitosan.</text>
        <dbReference type="EC" id="3.2.1.132"/>
    </reaction>
</comment>
<evidence type="ECO:0000256" key="2">
    <source>
        <dbReference type="ARBA" id="ARBA00004613"/>
    </source>
</evidence>
<evidence type="ECO:0000256" key="7">
    <source>
        <dbReference type="ARBA" id="ARBA00023277"/>
    </source>
</evidence>
<dbReference type="Pfam" id="PF07335">
    <property type="entry name" value="Glyco_hydro_75"/>
    <property type="match status" value="1"/>
</dbReference>
<comment type="similarity">
    <text evidence="3 10">Belongs to the glycosyl hydrolase 75 family.</text>
</comment>
<keyword evidence="4" id="KW-0964">Secreted</keyword>
<sequence length="289" mass="30552">MRTLALLIASLISGALLPAADAKEVPQNLRDFYNAVRKKGSCSNQLATGFYATDTGPNTFSYCSDHLSTQNVIYIQGKKGALADMDIDCDGAQGGPADDGRCSIGRSPDYQGTTAFQDVVASYAAGIKDLNSYVHPYVVFGNTGSRKGWRTFDPTRYGVRPLSVMAVVCDGGDKLFYGVWGDTNGDDGDFPMVGEVSLALATACNGDGMTGDNGYSRTDVLYLAFVGDEAVPGAKGANWTAVGFDDFERSIEGLGDKLVEGIVSAAARADAVRWGLVWLAALLAGFWAL</sequence>